<dbReference type="SUPFAM" id="SSF53383">
    <property type="entry name" value="PLP-dependent transferases"/>
    <property type="match status" value="1"/>
</dbReference>
<dbReference type="Gene3D" id="3.40.640.10">
    <property type="entry name" value="Type I PLP-dependent aspartate aminotransferase-like (Major domain)"/>
    <property type="match status" value="1"/>
</dbReference>
<sequence length="507" mass="54259">MAVKPIIDTVPMLKSALAGGQTPKYKRLAQALQAQIQDGSIEVGAKLPPHRLLADRLGVTIGTVSRAYADLERMGLVVARVGDGTFVHQRGLERPKDSGFRNAIDAPQPCIDMSHSMHIPGGEVGLLAKSLQDLAGDASALRDLTLYAPDVGALRHRQAGARWLGHGEFAAMPDQVVCVNGAQHGLLCTLMALLRAGDILAAEQLTYPGLIGAARCLGIKLLGIDMDEEGLVPDSLLDACRTHRVSALYCTPTIQNPTTSVLSTARREAIARICRAHNVLIIEDEAHGVLMADRPPPISRFAPERGVLISSLSKGVAAGLRVGYVHAPLPLISRLGAASRSTCWMATPLQMELASRWIEDGAAQMLMRQQAAEIERRKGLVADLLTERNYRTSAQSPHFWIEVPAPGRAWNVQAELARKNCLVTSAEAFSVRRDATPQFIRASVSNTSASDELLRAGFAALSASLGQYAPRNRNITTAQHLFCAPSSTPTAPGSDPCTDTPPASCRA</sequence>
<organism evidence="8 9">
    <name type="scientific">Paraburkholderia ultramafica</name>
    <dbReference type="NCBI Taxonomy" id="1544867"/>
    <lineage>
        <taxon>Bacteria</taxon>
        <taxon>Pseudomonadati</taxon>
        <taxon>Pseudomonadota</taxon>
        <taxon>Betaproteobacteria</taxon>
        <taxon>Burkholderiales</taxon>
        <taxon>Burkholderiaceae</taxon>
        <taxon>Paraburkholderia</taxon>
    </lineage>
</organism>
<feature type="region of interest" description="Disordered" evidence="6">
    <location>
        <begin position="487"/>
        <end position="507"/>
    </location>
</feature>
<dbReference type="PROSITE" id="PS50949">
    <property type="entry name" value="HTH_GNTR"/>
    <property type="match status" value="1"/>
</dbReference>
<dbReference type="SUPFAM" id="SSF46785">
    <property type="entry name" value="Winged helix' DNA-binding domain"/>
    <property type="match status" value="1"/>
</dbReference>
<comment type="similarity">
    <text evidence="1">In the C-terminal section; belongs to the class-I pyridoxal-phosphate-dependent aminotransferase family.</text>
</comment>
<evidence type="ECO:0000313" key="9">
    <source>
        <dbReference type="Proteomes" id="UP000494365"/>
    </source>
</evidence>
<dbReference type="GO" id="GO:0030170">
    <property type="term" value="F:pyridoxal phosphate binding"/>
    <property type="evidence" value="ECO:0007669"/>
    <property type="project" value="InterPro"/>
</dbReference>
<evidence type="ECO:0000313" key="8">
    <source>
        <dbReference type="EMBL" id="CAB3788359.1"/>
    </source>
</evidence>
<evidence type="ECO:0000256" key="4">
    <source>
        <dbReference type="ARBA" id="ARBA00023125"/>
    </source>
</evidence>
<dbReference type="InterPro" id="IPR015424">
    <property type="entry name" value="PyrdxlP-dep_Trfase"/>
</dbReference>
<dbReference type="Gene3D" id="3.90.1150.10">
    <property type="entry name" value="Aspartate Aminotransferase, domain 1"/>
    <property type="match status" value="1"/>
</dbReference>
<proteinExistence type="inferred from homology"/>
<keyword evidence="2" id="KW-0663">Pyridoxal phosphate</keyword>
<dbReference type="GO" id="GO:0003700">
    <property type="term" value="F:DNA-binding transcription factor activity"/>
    <property type="evidence" value="ECO:0007669"/>
    <property type="project" value="InterPro"/>
</dbReference>
<name>A0A6S7B566_9BURK</name>
<dbReference type="Pfam" id="PF00155">
    <property type="entry name" value="Aminotran_1_2"/>
    <property type="match status" value="1"/>
</dbReference>
<dbReference type="EC" id="2.6.1.9" evidence="8"/>
<dbReference type="PANTHER" id="PTHR46577:SF1">
    <property type="entry name" value="HTH-TYPE TRANSCRIPTIONAL REGULATORY PROTEIN GABR"/>
    <property type="match status" value="1"/>
</dbReference>
<evidence type="ECO:0000256" key="1">
    <source>
        <dbReference type="ARBA" id="ARBA00005384"/>
    </source>
</evidence>
<dbReference type="InterPro" id="IPR015421">
    <property type="entry name" value="PyrdxlP-dep_Trfase_major"/>
</dbReference>
<keyword evidence="3" id="KW-0805">Transcription regulation</keyword>
<dbReference type="PANTHER" id="PTHR46577">
    <property type="entry name" value="HTH-TYPE TRANSCRIPTIONAL REGULATORY PROTEIN GABR"/>
    <property type="match status" value="1"/>
</dbReference>
<protein>
    <submittedName>
        <fullName evidence="8">Histidinol-phosphate aminotransferase</fullName>
        <ecNumber evidence="8">2.6.1.9</ecNumber>
    </submittedName>
</protein>
<dbReference type="Pfam" id="PF00392">
    <property type="entry name" value="GntR"/>
    <property type="match status" value="1"/>
</dbReference>
<reference evidence="8 9" key="1">
    <citation type="submission" date="2020-04" db="EMBL/GenBank/DDBJ databases">
        <authorList>
            <person name="De Canck E."/>
        </authorList>
    </citation>
    <scope>NUCLEOTIDE SEQUENCE [LARGE SCALE GENOMIC DNA]</scope>
    <source>
        <strain evidence="8 9">LMG 28614</strain>
    </source>
</reference>
<dbReference type="AlphaFoldDB" id="A0A6S7B566"/>
<evidence type="ECO:0000256" key="5">
    <source>
        <dbReference type="ARBA" id="ARBA00023163"/>
    </source>
</evidence>
<feature type="domain" description="HTH gntR-type" evidence="7">
    <location>
        <begin position="22"/>
        <end position="90"/>
    </location>
</feature>
<keyword evidence="9" id="KW-1185">Reference proteome</keyword>
<gene>
    <name evidence="8" type="primary">hisC_2</name>
    <name evidence="8" type="ORF">LMG28614_02674</name>
</gene>
<keyword evidence="5" id="KW-0804">Transcription</keyword>
<dbReference type="CDD" id="cd00609">
    <property type="entry name" value="AAT_like"/>
    <property type="match status" value="1"/>
</dbReference>
<dbReference type="InterPro" id="IPR015422">
    <property type="entry name" value="PyrdxlP-dep_Trfase_small"/>
</dbReference>
<dbReference type="CDD" id="cd07377">
    <property type="entry name" value="WHTH_GntR"/>
    <property type="match status" value="1"/>
</dbReference>
<evidence type="ECO:0000259" key="7">
    <source>
        <dbReference type="PROSITE" id="PS50949"/>
    </source>
</evidence>
<dbReference type="InterPro" id="IPR036388">
    <property type="entry name" value="WH-like_DNA-bd_sf"/>
</dbReference>
<dbReference type="GO" id="GO:0004400">
    <property type="term" value="F:histidinol-phosphate transaminase activity"/>
    <property type="evidence" value="ECO:0007669"/>
    <property type="project" value="UniProtKB-EC"/>
</dbReference>
<evidence type="ECO:0000256" key="2">
    <source>
        <dbReference type="ARBA" id="ARBA00022898"/>
    </source>
</evidence>
<keyword evidence="8" id="KW-0808">Transferase</keyword>
<evidence type="ECO:0000256" key="6">
    <source>
        <dbReference type="SAM" id="MobiDB-lite"/>
    </source>
</evidence>
<dbReference type="InterPro" id="IPR000524">
    <property type="entry name" value="Tscrpt_reg_HTH_GntR"/>
</dbReference>
<dbReference type="SMART" id="SM00345">
    <property type="entry name" value="HTH_GNTR"/>
    <property type="match status" value="1"/>
</dbReference>
<keyword evidence="8" id="KW-0032">Aminotransferase</keyword>
<keyword evidence="4" id="KW-0238">DNA-binding</keyword>
<dbReference type="Proteomes" id="UP000494365">
    <property type="component" value="Unassembled WGS sequence"/>
</dbReference>
<dbReference type="Gene3D" id="1.10.10.10">
    <property type="entry name" value="Winged helix-like DNA-binding domain superfamily/Winged helix DNA-binding domain"/>
    <property type="match status" value="1"/>
</dbReference>
<dbReference type="GO" id="GO:0003677">
    <property type="term" value="F:DNA binding"/>
    <property type="evidence" value="ECO:0007669"/>
    <property type="project" value="UniProtKB-KW"/>
</dbReference>
<accession>A0A6S7B566</accession>
<dbReference type="InterPro" id="IPR051446">
    <property type="entry name" value="HTH_trans_reg/aminotransferase"/>
</dbReference>
<dbReference type="InterPro" id="IPR004839">
    <property type="entry name" value="Aminotransferase_I/II_large"/>
</dbReference>
<evidence type="ECO:0000256" key="3">
    <source>
        <dbReference type="ARBA" id="ARBA00023015"/>
    </source>
</evidence>
<dbReference type="InterPro" id="IPR036390">
    <property type="entry name" value="WH_DNA-bd_sf"/>
</dbReference>
<dbReference type="EMBL" id="CADIKK010000011">
    <property type="protein sequence ID" value="CAB3788359.1"/>
    <property type="molecule type" value="Genomic_DNA"/>
</dbReference>